<proteinExistence type="inferred from homology"/>
<gene>
    <name evidence="3" type="ORF">COT81_04225</name>
</gene>
<dbReference type="Gene3D" id="2.160.10.10">
    <property type="entry name" value="Hexapeptide repeat proteins"/>
    <property type="match status" value="1"/>
</dbReference>
<dbReference type="Pfam" id="PF04519">
    <property type="entry name" value="Bactofilin"/>
    <property type="match status" value="1"/>
</dbReference>
<dbReference type="Proteomes" id="UP000230935">
    <property type="component" value="Unassembled WGS sequence"/>
</dbReference>
<feature type="region of interest" description="Disordered" evidence="2">
    <location>
        <begin position="111"/>
        <end position="150"/>
    </location>
</feature>
<dbReference type="EMBL" id="PEZZ01000034">
    <property type="protein sequence ID" value="PIS04835.1"/>
    <property type="molecule type" value="Genomic_DNA"/>
</dbReference>
<dbReference type="PANTHER" id="PTHR35024:SF4">
    <property type="entry name" value="POLYMER-FORMING CYTOSKELETAL PROTEIN"/>
    <property type="match status" value="1"/>
</dbReference>
<dbReference type="InterPro" id="IPR007607">
    <property type="entry name" value="BacA/B"/>
</dbReference>
<evidence type="ECO:0000256" key="2">
    <source>
        <dbReference type="SAM" id="MobiDB-lite"/>
    </source>
</evidence>
<evidence type="ECO:0000313" key="4">
    <source>
        <dbReference type="Proteomes" id="UP000230935"/>
    </source>
</evidence>
<sequence length="150" mass="15357">MFKGDEAGREVDTVIGPSVKVEGDFEAAGNVVVEGQVTGNLKTDRNLQVGSNAKIFANVSAGSANIAGEIQGNVKIQDSLDLSNSARVFGDIKCKTASIASGAVVNGKVQIGEQKKSKPEASEITSGKTKKGKASKTNKAAEATPPDPLA</sequence>
<comment type="caution">
    <text evidence="3">The sequence shown here is derived from an EMBL/GenBank/DDBJ whole genome shotgun (WGS) entry which is preliminary data.</text>
</comment>
<name>A0A2H0W0D0_9BACT</name>
<comment type="similarity">
    <text evidence="1">Belongs to the bactofilin family.</text>
</comment>
<evidence type="ECO:0008006" key="5">
    <source>
        <dbReference type="Google" id="ProtNLM"/>
    </source>
</evidence>
<dbReference type="PANTHER" id="PTHR35024">
    <property type="entry name" value="HYPOTHETICAL CYTOSOLIC PROTEIN"/>
    <property type="match status" value="1"/>
</dbReference>
<organism evidence="3 4">
    <name type="scientific">Candidatus Buchananbacteria bacterium CG10_big_fil_rev_8_21_14_0_10_42_9</name>
    <dbReference type="NCBI Taxonomy" id="1974526"/>
    <lineage>
        <taxon>Bacteria</taxon>
        <taxon>Candidatus Buchananiibacteriota</taxon>
    </lineage>
</organism>
<accession>A0A2H0W0D0</accession>
<evidence type="ECO:0000256" key="1">
    <source>
        <dbReference type="ARBA" id="ARBA00044755"/>
    </source>
</evidence>
<reference evidence="4" key="1">
    <citation type="submission" date="2017-09" db="EMBL/GenBank/DDBJ databases">
        <title>Depth-based differentiation of microbial function through sediment-hosted aquifers and enrichment of novel symbionts in the deep terrestrial subsurface.</title>
        <authorList>
            <person name="Probst A.J."/>
            <person name="Ladd B."/>
            <person name="Jarett J.K."/>
            <person name="Geller-Mcgrath D.E."/>
            <person name="Sieber C.M.K."/>
            <person name="Emerson J.B."/>
            <person name="Anantharaman K."/>
            <person name="Thomas B.C."/>
            <person name="Malmstrom R."/>
            <person name="Stieglmeier M."/>
            <person name="Klingl A."/>
            <person name="Woyke T."/>
            <person name="Ryan C.M."/>
            <person name="Banfield J.F."/>
        </authorList>
    </citation>
    <scope>NUCLEOTIDE SEQUENCE [LARGE SCALE GENOMIC DNA]</scope>
</reference>
<dbReference type="AlphaFoldDB" id="A0A2H0W0D0"/>
<evidence type="ECO:0000313" key="3">
    <source>
        <dbReference type="EMBL" id="PIS04835.1"/>
    </source>
</evidence>
<dbReference type="InterPro" id="IPR011004">
    <property type="entry name" value="Trimer_LpxA-like_sf"/>
</dbReference>
<dbReference type="SUPFAM" id="SSF51161">
    <property type="entry name" value="Trimeric LpxA-like enzymes"/>
    <property type="match status" value="1"/>
</dbReference>
<protein>
    <recommendedName>
        <fullName evidence="5">Cell shape determination protein CcmA</fullName>
    </recommendedName>
</protein>